<sequence length="89" mass="9770">MKTYHSTEGVTVSSYTQTLAPTYKNNPYVASYDIVKELLPSLTLHFISCKLSVSEGLWLSLSLLLAVGEVHSSSRIAKFGCRPEKSCVS</sequence>
<reference evidence="1 2" key="1">
    <citation type="submission" date="2019-05" db="EMBL/GenBank/DDBJ databases">
        <title>Another draft genome of Portunus trituberculatus and its Hox gene families provides insights of decapod evolution.</title>
        <authorList>
            <person name="Jeong J.-H."/>
            <person name="Song I."/>
            <person name="Kim S."/>
            <person name="Choi T."/>
            <person name="Kim D."/>
            <person name="Ryu S."/>
            <person name="Kim W."/>
        </authorList>
    </citation>
    <scope>NUCLEOTIDE SEQUENCE [LARGE SCALE GENOMIC DNA]</scope>
    <source>
        <tissue evidence="1">Muscle</tissue>
    </source>
</reference>
<name>A0A5B7E1B7_PORTR</name>
<organism evidence="1 2">
    <name type="scientific">Portunus trituberculatus</name>
    <name type="common">Swimming crab</name>
    <name type="synonym">Neptunus trituberculatus</name>
    <dbReference type="NCBI Taxonomy" id="210409"/>
    <lineage>
        <taxon>Eukaryota</taxon>
        <taxon>Metazoa</taxon>
        <taxon>Ecdysozoa</taxon>
        <taxon>Arthropoda</taxon>
        <taxon>Crustacea</taxon>
        <taxon>Multicrustacea</taxon>
        <taxon>Malacostraca</taxon>
        <taxon>Eumalacostraca</taxon>
        <taxon>Eucarida</taxon>
        <taxon>Decapoda</taxon>
        <taxon>Pleocyemata</taxon>
        <taxon>Brachyura</taxon>
        <taxon>Eubrachyura</taxon>
        <taxon>Portunoidea</taxon>
        <taxon>Portunidae</taxon>
        <taxon>Portuninae</taxon>
        <taxon>Portunus</taxon>
    </lineage>
</organism>
<dbReference type="EMBL" id="VSRR010001696">
    <property type="protein sequence ID" value="MPC27127.1"/>
    <property type="molecule type" value="Genomic_DNA"/>
</dbReference>
<evidence type="ECO:0000313" key="1">
    <source>
        <dbReference type="EMBL" id="MPC27127.1"/>
    </source>
</evidence>
<comment type="caution">
    <text evidence="1">The sequence shown here is derived from an EMBL/GenBank/DDBJ whole genome shotgun (WGS) entry which is preliminary data.</text>
</comment>
<gene>
    <name evidence="1" type="ORF">E2C01_020289</name>
</gene>
<protein>
    <submittedName>
        <fullName evidence="1">Uncharacterized protein</fullName>
    </submittedName>
</protein>
<keyword evidence="2" id="KW-1185">Reference proteome</keyword>
<accession>A0A5B7E1B7</accession>
<dbReference type="AlphaFoldDB" id="A0A5B7E1B7"/>
<evidence type="ECO:0000313" key="2">
    <source>
        <dbReference type="Proteomes" id="UP000324222"/>
    </source>
</evidence>
<dbReference type="Proteomes" id="UP000324222">
    <property type="component" value="Unassembled WGS sequence"/>
</dbReference>
<proteinExistence type="predicted"/>